<dbReference type="PANTHER" id="PTHR10509:SF14">
    <property type="entry name" value="CAFFEOYL-COA O-METHYLTRANSFERASE 3-RELATED"/>
    <property type="match status" value="1"/>
</dbReference>
<dbReference type="EMBL" id="UOFR01000018">
    <property type="protein sequence ID" value="VAW93281.1"/>
    <property type="molecule type" value="Genomic_DNA"/>
</dbReference>
<keyword evidence="2" id="KW-0808">Transferase</keyword>
<name>A0A3B0ZNN0_9ZZZZ</name>
<dbReference type="GO" id="GO:0032259">
    <property type="term" value="P:methylation"/>
    <property type="evidence" value="ECO:0007669"/>
    <property type="project" value="UniProtKB-KW"/>
</dbReference>
<dbReference type="SUPFAM" id="SSF53335">
    <property type="entry name" value="S-adenosyl-L-methionine-dependent methyltransferases"/>
    <property type="match status" value="1"/>
</dbReference>
<keyword evidence="3" id="KW-0949">S-adenosyl-L-methionine</keyword>
<dbReference type="AlphaFoldDB" id="A0A3B0ZNN0"/>
<evidence type="ECO:0000256" key="2">
    <source>
        <dbReference type="ARBA" id="ARBA00022679"/>
    </source>
</evidence>
<evidence type="ECO:0000256" key="1">
    <source>
        <dbReference type="ARBA" id="ARBA00022603"/>
    </source>
</evidence>
<dbReference type="Gene3D" id="3.40.50.150">
    <property type="entry name" value="Vaccinia Virus protein VP39"/>
    <property type="match status" value="1"/>
</dbReference>
<dbReference type="InterPro" id="IPR029063">
    <property type="entry name" value="SAM-dependent_MTases_sf"/>
</dbReference>
<keyword evidence="1" id="KW-0489">Methyltransferase</keyword>
<dbReference type="PROSITE" id="PS51682">
    <property type="entry name" value="SAM_OMT_I"/>
    <property type="match status" value="1"/>
</dbReference>
<protein>
    <recommendedName>
        <fullName evidence="5">SAM-dependent methyltransferase</fullName>
    </recommendedName>
</protein>
<dbReference type="PANTHER" id="PTHR10509">
    <property type="entry name" value="O-METHYLTRANSFERASE-RELATED"/>
    <property type="match status" value="1"/>
</dbReference>
<evidence type="ECO:0000313" key="4">
    <source>
        <dbReference type="EMBL" id="VAW93281.1"/>
    </source>
</evidence>
<organism evidence="4">
    <name type="scientific">hydrothermal vent metagenome</name>
    <dbReference type="NCBI Taxonomy" id="652676"/>
    <lineage>
        <taxon>unclassified sequences</taxon>
        <taxon>metagenomes</taxon>
        <taxon>ecological metagenomes</taxon>
    </lineage>
</organism>
<reference evidence="4" key="1">
    <citation type="submission" date="2018-06" db="EMBL/GenBank/DDBJ databases">
        <authorList>
            <person name="Zhirakovskaya E."/>
        </authorList>
    </citation>
    <scope>NUCLEOTIDE SEQUENCE</scope>
</reference>
<accession>A0A3B0ZNN0</accession>
<gene>
    <name evidence="4" type="ORF">MNBD_GAMMA21-938</name>
</gene>
<dbReference type="Pfam" id="PF01596">
    <property type="entry name" value="Methyltransf_3"/>
    <property type="match status" value="1"/>
</dbReference>
<evidence type="ECO:0000256" key="3">
    <source>
        <dbReference type="ARBA" id="ARBA00022691"/>
    </source>
</evidence>
<dbReference type="GO" id="GO:0008757">
    <property type="term" value="F:S-adenosylmethionine-dependent methyltransferase activity"/>
    <property type="evidence" value="ECO:0007669"/>
    <property type="project" value="TreeGrafter"/>
</dbReference>
<dbReference type="CDD" id="cd02440">
    <property type="entry name" value="AdoMet_MTases"/>
    <property type="match status" value="1"/>
</dbReference>
<evidence type="ECO:0008006" key="5">
    <source>
        <dbReference type="Google" id="ProtNLM"/>
    </source>
</evidence>
<dbReference type="InterPro" id="IPR002935">
    <property type="entry name" value="SAM_O-MeTrfase"/>
</dbReference>
<proteinExistence type="predicted"/>
<sequence length="226" mass="25584">MSSNTINSDKFTALNETLYNYLVQYSVRETTLFSRLREETSHLEMSIMQISPEQGQFLSFLVKLLNVQRAIEIGVFTGYSSLAVAMSLPEDGQLIACDINKEWTDIAQRYWHEAGVEKKIELQLGSAITTLQGLIDSGEQNQFDYAFIDADKTNYKNYYELCLTLVRPGGLILIDNVLWGGAVIDESDQSEDTRAIRELNEFILNDPRVDLSMLPIADGLTLVRPR</sequence>
<dbReference type="InterPro" id="IPR050362">
    <property type="entry name" value="Cation-dep_OMT"/>
</dbReference>
<dbReference type="GO" id="GO:0008171">
    <property type="term" value="F:O-methyltransferase activity"/>
    <property type="evidence" value="ECO:0007669"/>
    <property type="project" value="InterPro"/>
</dbReference>